<sequence>MGLRVRKSFKIAKGVRVNVGKSGASLSFGTKGLRHSIHTSGRRTSTVGLPGTGISYSTSSSGKRKNLRQANNIAQQQKMQQLEDNHAIVHEYEQLIDKLTHIHQDADEKVDWKQLQEAPAPFRPPGPGPNEQRARQELENYSPGFIEKLLPSKGEKRRATLEAAVKEARKRDQEEYDHWKNLHELANLILQGDIDTYFQVIYEMNPLDDLLEFGGEFEFGANDSETLEVEFKVKPDIIPDYSLSLTKTGKVSRKNLTKTAYFALKQDYVCSCVIRIARDMAALLPVERVVVHAVEDVLNTSTGHEEETVILSASIDVKTLHPLNFDRIDPSDALENFPHHMKFLKTQGFKPVEKVDFSTSDSG</sequence>
<gene>
    <name evidence="3" type="ORF">ACFSCZ_14655</name>
</gene>
<keyword evidence="4" id="KW-1185">Reference proteome</keyword>
<evidence type="ECO:0000259" key="2">
    <source>
        <dbReference type="Pfam" id="PF14020"/>
    </source>
</evidence>
<feature type="region of interest" description="Disordered" evidence="1">
    <location>
        <begin position="36"/>
        <end position="64"/>
    </location>
</feature>
<dbReference type="Proteomes" id="UP001597301">
    <property type="component" value="Unassembled WGS sequence"/>
</dbReference>
<accession>A0ABW4KLA2</accession>
<evidence type="ECO:0000313" key="4">
    <source>
        <dbReference type="Proteomes" id="UP001597301"/>
    </source>
</evidence>
<dbReference type="RefSeq" id="WP_380774844.1">
    <property type="nucleotide sequence ID" value="NZ_JBHUEO010000052.1"/>
</dbReference>
<dbReference type="InterPro" id="IPR025330">
    <property type="entry name" value="DUF4236"/>
</dbReference>
<dbReference type="Pfam" id="PF14020">
    <property type="entry name" value="DUF4236"/>
    <property type="match status" value="1"/>
</dbReference>
<feature type="compositionally biased region" description="Low complexity" evidence="1">
    <location>
        <begin position="52"/>
        <end position="61"/>
    </location>
</feature>
<dbReference type="EMBL" id="JBHUEO010000052">
    <property type="protein sequence ID" value="MFD1707963.1"/>
    <property type="molecule type" value="Genomic_DNA"/>
</dbReference>
<evidence type="ECO:0000313" key="3">
    <source>
        <dbReference type="EMBL" id="MFD1707963.1"/>
    </source>
</evidence>
<feature type="domain" description="DUF4236" evidence="2">
    <location>
        <begin position="3"/>
        <end position="57"/>
    </location>
</feature>
<proteinExistence type="predicted"/>
<organism evidence="3 4">
    <name type="scientific">Siminovitchia sediminis</name>
    <dbReference type="NCBI Taxonomy" id="1274353"/>
    <lineage>
        <taxon>Bacteria</taxon>
        <taxon>Bacillati</taxon>
        <taxon>Bacillota</taxon>
        <taxon>Bacilli</taxon>
        <taxon>Bacillales</taxon>
        <taxon>Bacillaceae</taxon>
        <taxon>Siminovitchia</taxon>
    </lineage>
</organism>
<comment type="caution">
    <text evidence="3">The sequence shown here is derived from an EMBL/GenBank/DDBJ whole genome shotgun (WGS) entry which is preliminary data.</text>
</comment>
<protein>
    <submittedName>
        <fullName evidence="3">DUF4236 domain-containing protein</fullName>
    </submittedName>
</protein>
<reference evidence="4" key="1">
    <citation type="journal article" date="2019" name="Int. J. Syst. Evol. Microbiol.">
        <title>The Global Catalogue of Microorganisms (GCM) 10K type strain sequencing project: providing services to taxonomists for standard genome sequencing and annotation.</title>
        <authorList>
            <consortium name="The Broad Institute Genomics Platform"/>
            <consortium name="The Broad Institute Genome Sequencing Center for Infectious Disease"/>
            <person name="Wu L."/>
            <person name="Ma J."/>
        </authorList>
    </citation>
    <scope>NUCLEOTIDE SEQUENCE [LARGE SCALE GENOMIC DNA]</scope>
    <source>
        <strain evidence="4">CGMCC 1.12295</strain>
    </source>
</reference>
<evidence type="ECO:0000256" key="1">
    <source>
        <dbReference type="SAM" id="MobiDB-lite"/>
    </source>
</evidence>
<name>A0ABW4KLA2_9BACI</name>